<name>A0A0G2FXB0_PHACM</name>
<evidence type="ECO:0000313" key="3">
    <source>
        <dbReference type="EMBL" id="KKY16423.1"/>
    </source>
</evidence>
<dbReference type="EMBL" id="LCWF01000161">
    <property type="protein sequence ID" value="KKY16423.1"/>
    <property type="molecule type" value="Genomic_DNA"/>
</dbReference>
<sequence length="262" mass="29033">MVDWISLLIPFAYLGILVASLGTFSSLYRKRKAAKSLHLAPYFPPHTPRDIYLTLLHTDSPKPPDSIIRSALILRACENVRRILAIRLRKPALQTLLARGSVGDDLWQRLVRAEKELEEEVKDVVNEANALANGWGQTIFQTASEMVNREMLNEKLGKIRESEGREKEEWIKRRDERRADALRDLGATENNTSQEEKEVIKVTKGGMEALAKKAEVRQETSTTAGSTVSDEDGVLVEKELAQAAAGGSSSGGGGKKKKKGKK</sequence>
<dbReference type="GO" id="GO:0031204">
    <property type="term" value="P:post-translational protein targeting to membrane, translocation"/>
    <property type="evidence" value="ECO:0007669"/>
    <property type="project" value="InterPro"/>
</dbReference>
<comment type="caution">
    <text evidence="3">The sequence shown here is derived from an EMBL/GenBank/DDBJ whole genome shotgun (WGS) entry which is preliminary data.</text>
</comment>
<accession>A0A0G2FXB0</accession>
<reference evidence="3 4" key="1">
    <citation type="submission" date="2015-05" db="EMBL/GenBank/DDBJ databases">
        <title>Distinctive expansion of gene families associated with plant cell wall degradation and secondary metabolism in the genomes of grapevine trunk pathogens.</title>
        <authorList>
            <person name="Lawrence D.P."/>
            <person name="Travadon R."/>
            <person name="Rolshausen P.E."/>
            <person name="Baumgartner K."/>
        </authorList>
    </citation>
    <scope>NUCLEOTIDE SEQUENCE [LARGE SCALE GENOMIC DNA]</scope>
    <source>
        <strain evidence="3">UCRPC4</strain>
    </source>
</reference>
<protein>
    <submittedName>
        <fullName evidence="3">Putative translocation protein</fullName>
    </submittedName>
</protein>
<feature type="region of interest" description="Disordered" evidence="1">
    <location>
        <begin position="212"/>
        <end position="262"/>
    </location>
</feature>
<keyword evidence="4" id="KW-1185">Reference proteome</keyword>
<gene>
    <name evidence="3" type="ORF">UCRPC4_g05932</name>
</gene>
<reference evidence="3 4" key="2">
    <citation type="submission" date="2015-05" db="EMBL/GenBank/DDBJ databases">
        <authorList>
            <person name="Morales-Cruz A."/>
            <person name="Amrine K.C."/>
            <person name="Cantu D."/>
        </authorList>
    </citation>
    <scope>NUCLEOTIDE SEQUENCE [LARGE SCALE GENOMIC DNA]</scope>
    <source>
        <strain evidence="3">UCRPC4</strain>
    </source>
</reference>
<evidence type="ECO:0000256" key="1">
    <source>
        <dbReference type="SAM" id="MobiDB-lite"/>
    </source>
</evidence>
<organism evidence="3 4">
    <name type="scientific">Phaeomoniella chlamydospora</name>
    <name type="common">Phaeoacremonium chlamydosporum</name>
    <dbReference type="NCBI Taxonomy" id="158046"/>
    <lineage>
        <taxon>Eukaryota</taxon>
        <taxon>Fungi</taxon>
        <taxon>Dikarya</taxon>
        <taxon>Ascomycota</taxon>
        <taxon>Pezizomycotina</taxon>
        <taxon>Eurotiomycetes</taxon>
        <taxon>Chaetothyriomycetidae</taxon>
        <taxon>Phaeomoniellales</taxon>
        <taxon>Phaeomoniellaceae</taxon>
        <taxon>Phaeomoniella</taxon>
    </lineage>
</organism>
<keyword evidence="2" id="KW-0812">Transmembrane</keyword>
<dbReference type="PANTHER" id="PTHR28229:SF1">
    <property type="entry name" value="TRANSLOCATION PROTEIN SEC66"/>
    <property type="match status" value="1"/>
</dbReference>
<evidence type="ECO:0000256" key="2">
    <source>
        <dbReference type="SAM" id="Phobius"/>
    </source>
</evidence>
<proteinExistence type="predicted"/>
<dbReference type="PANTHER" id="PTHR28229">
    <property type="entry name" value="TRANSLOCATION PROTEIN SEC66"/>
    <property type="match status" value="1"/>
</dbReference>
<keyword evidence="2" id="KW-1133">Transmembrane helix</keyword>
<feature type="compositionally biased region" description="Polar residues" evidence="1">
    <location>
        <begin position="219"/>
        <end position="228"/>
    </location>
</feature>
<dbReference type="GO" id="GO:0031207">
    <property type="term" value="C:Sec62/Sec63 complex"/>
    <property type="evidence" value="ECO:0007669"/>
    <property type="project" value="InterPro"/>
</dbReference>
<dbReference type="AlphaFoldDB" id="A0A0G2FXB0"/>
<feature type="transmembrane region" description="Helical" evidence="2">
    <location>
        <begin position="6"/>
        <end position="28"/>
    </location>
</feature>
<dbReference type="Pfam" id="PF09802">
    <property type="entry name" value="Sec66"/>
    <property type="match status" value="1"/>
</dbReference>
<dbReference type="Proteomes" id="UP000053317">
    <property type="component" value="Unassembled WGS sequence"/>
</dbReference>
<dbReference type="OrthoDB" id="73168at2759"/>
<keyword evidence="2" id="KW-0472">Membrane</keyword>
<evidence type="ECO:0000313" key="4">
    <source>
        <dbReference type="Proteomes" id="UP000053317"/>
    </source>
</evidence>
<dbReference type="InterPro" id="IPR018624">
    <property type="entry name" value="Sec66"/>
</dbReference>